<comment type="caution">
    <text evidence="11">The sequence shown here is derived from an EMBL/GenBank/DDBJ whole genome shotgun (WGS) entry which is preliminary data.</text>
</comment>
<dbReference type="Gene3D" id="3.10.129.10">
    <property type="entry name" value="Hotdog Thioesterase"/>
    <property type="match status" value="1"/>
</dbReference>
<evidence type="ECO:0000259" key="9">
    <source>
        <dbReference type="Pfam" id="PF13193"/>
    </source>
</evidence>
<evidence type="ECO:0000256" key="7">
    <source>
        <dbReference type="ARBA" id="ARBA00042773"/>
    </source>
</evidence>
<organism evidence="11 12">
    <name type="scientific">Hirschia litorea</name>
    <dbReference type="NCBI Taxonomy" id="1199156"/>
    <lineage>
        <taxon>Bacteria</taxon>
        <taxon>Pseudomonadati</taxon>
        <taxon>Pseudomonadota</taxon>
        <taxon>Alphaproteobacteria</taxon>
        <taxon>Hyphomonadales</taxon>
        <taxon>Hyphomonadaceae</taxon>
        <taxon>Hirschia</taxon>
    </lineage>
</organism>
<dbReference type="Gene3D" id="3.40.50.12780">
    <property type="entry name" value="N-terminal domain of ligase-like"/>
    <property type="match status" value="1"/>
</dbReference>
<dbReference type="Pfam" id="PF22818">
    <property type="entry name" value="ApeI-like"/>
    <property type="match status" value="1"/>
</dbReference>
<feature type="domain" description="ApeI dehydratase-like" evidence="10">
    <location>
        <begin position="462"/>
        <end position="554"/>
    </location>
</feature>
<evidence type="ECO:0000256" key="2">
    <source>
        <dbReference type="ARBA" id="ARBA00005005"/>
    </source>
</evidence>
<dbReference type="InterPro" id="IPR042099">
    <property type="entry name" value="ANL_N_sf"/>
</dbReference>
<dbReference type="InterPro" id="IPR045851">
    <property type="entry name" value="AMP-bd_C_sf"/>
</dbReference>
<evidence type="ECO:0000313" key="11">
    <source>
        <dbReference type="EMBL" id="MFC7290836.1"/>
    </source>
</evidence>
<reference evidence="12" key="1">
    <citation type="journal article" date="2019" name="Int. J. Syst. Evol. Microbiol.">
        <title>The Global Catalogue of Microorganisms (GCM) 10K type strain sequencing project: providing services to taxonomists for standard genome sequencing and annotation.</title>
        <authorList>
            <consortium name="The Broad Institute Genomics Platform"/>
            <consortium name="The Broad Institute Genome Sequencing Center for Infectious Disease"/>
            <person name="Wu L."/>
            <person name="Ma J."/>
        </authorList>
    </citation>
    <scope>NUCLEOTIDE SEQUENCE [LARGE SCALE GENOMIC DNA]</scope>
    <source>
        <strain evidence="12">CCUG 51308</strain>
    </source>
</reference>
<accession>A0ABW2IJ01</accession>
<keyword evidence="3" id="KW-0436">Ligase</keyword>
<dbReference type="Pfam" id="PF13193">
    <property type="entry name" value="AMP-binding_C"/>
    <property type="match status" value="1"/>
</dbReference>
<dbReference type="PANTHER" id="PTHR43767:SF8">
    <property type="entry name" value="LONG-CHAIN-FATTY-ACID--COA LIGASE"/>
    <property type="match status" value="1"/>
</dbReference>
<dbReference type="EMBL" id="JBHTBR010000002">
    <property type="protein sequence ID" value="MFC7290836.1"/>
    <property type="molecule type" value="Genomic_DNA"/>
</dbReference>
<dbReference type="SUPFAM" id="SSF54637">
    <property type="entry name" value="Thioesterase/thiol ester dehydrase-isomerase"/>
    <property type="match status" value="1"/>
</dbReference>
<evidence type="ECO:0000256" key="3">
    <source>
        <dbReference type="ARBA" id="ARBA00022598"/>
    </source>
</evidence>
<dbReference type="InterPro" id="IPR020845">
    <property type="entry name" value="AMP-binding_CS"/>
</dbReference>
<sequence>MGLLRALWNEDASKVVFCSSNLGDISVGQVRALAIQIVRQLESSDSQLFVFTRSAAAFCAAFLAAAHSKKSLIILPQSGADYLKSIGVKPTNFVSDAVEDCIRISWEHLPDVDGNNQLSIDPDYDVEMVFFTSGSSGVPKQIFKTASVIEAEADVWKDWFGDDISHIAGSVSHQHIYGLIFRVALPLMARKISQDDMALSWEALMEDVTPKTLIVSSPAHLTRLPEKHAISFTQPAFILSSGGLLPTEACFATAELFGVRPLEILGSTETGGVAYRQRTLEDDLWTPVSGVVTSVGEEGELRVTSPFIPDAEPVKMGDRVEFGEDGRFQLLGRIDRIVKVEGKRVSLPRVEDVLSTHPLVSDCAVFLTMQTGRERLSGLVCLTQEGQLKLGELGAFKFSRYLRKNLSENLEAAEWPKRMRFVSRIPTNSQSKRVLSLMQEVFEGQKILDLLAPTRMDIDGFEAKISFKVSPNLPWFEGHFKDNPILPGLAQTHMAARLSEEIWAVEPASFNVNRMKFQQVIQPHEVIDLELKFKPDTQRLTFAFTRADAKVSSGTIG</sequence>
<evidence type="ECO:0000256" key="1">
    <source>
        <dbReference type="ARBA" id="ARBA00004170"/>
    </source>
</evidence>
<protein>
    <recommendedName>
        <fullName evidence="6">Long-chain-fatty-acid--CoA ligase</fullName>
        <ecNumber evidence="5">6.2.1.3</ecNumber>
    </recommendedName>
    <alternativeName>
        <fullName evidence="7">Long-chain acyl-CoA synthetase</fullName>
    </alternativeName>
</protein>
<dbReference type="InterPro" id="IPR025110">
    <property type="entry name" value="AMP-bd_C"/>
</dbReference>
<dbReference type="Proteomes" id="UP001596492">
    <property type="component" value="Unassembled WGS sequence"/>
</dbReference>
<evidence type="ECO:0000259" key="10">
    <source>
        <dbReference type="Pfam" id="PF22818"/>
    </source>
</evidence>
<dbReference type="SUPFAM" id="SSF56801">
    <property type="entry name" value="Acetyl-CoA synthetase-like"/>
    <property type="match status" value="1"/>
</dbReference>
<dbReference type="EC" id="6.2.1.3" evidence="5"/>
<dbReference type="InterPro" id="IPR029069">
    <property type="entry name" value="HotDog_dom_sf"/>
</dbReference>
<keyword evidence="4" id="KW-0472">Membrane</keyword>
<dbReference type="Gene3D" id="3.30.300.30">
    <property type="match status" value="1"/>
</dbReference>
<dbReference type="InterPro" id="IPR050237">
    <property type="entry name" value="ATP-dep_AMP-bd_enzyme"/>
</dbReference>
<comment type="pathway">
    <text evidence="2">Lipid metabolism; fatty acid beta-oxidation.</text>
</comment>
<dbReference type="Pfam" id="PF00501">
    <property type="entry name" value="AMP-binding"/>
    <property type="match status" value="1"/>
</dbReference>
<feature type="domain" description="AMP-binding enzyme C-terminal" evidence="9">
    <location>
        <begin position="350"/>
        <end position="431"/>
    </location>
</feature>
<proteinExistence type="predicted"/>
<comment type="subcellular location">
    <subcellularLocation>
        <location evidence="1">Membrane</location>
        <topology evidence="1">Peripheral membrane protein</topology>
    </subcellularLocation>
</comment>
<evidence type="ECO:0000259" key="8">
    <source>
        <dbReference type="Pfam" id="PF00501"/>
    </source>
</evidence>
<dbReference type="InterPro" id="IPR054545">
    <property type="entry name" value="ApeI-like"/>
</dbReference>
<evidence type="ECO:0000313" key="12">
    <source>
        <dbReference type="Proteomes" id="UP001596492"/>
    </source>
</evidence>
<dbReference type="PANTHER" id="PTHR43767">
    <property type="entry name" value="LONG-CHAIN-FATTY-ACID--COA LIGASE"/>
    <property type="match status" value="1"/>
</dbReference>
<evidence type="ECO:0000256" key="4">
    <source>
        <dbReference type="ARBA" id="ARBA00023136"/>
    </source>
</evidence>
<dbReference type="PROSITE" id="PS00455">
    <property type="entry name" value="AMP_BINDING"/>
    <property type="match status" value="1"/>
</dbReference>
<dbReference type="InterPro" id="IPR000873">
    <property type="entry name" value="AMP-dep_synth/lig_dom"/>
</dbReference>
<evidence type="ECO:0000256" key="5">
    <source>
        <dbReference type="ARBA" id="ARBA00026121"/>
    </source>
</evidence>
<keyword evidence="12" id="KW-1185">Reference proteome</keyword>
<name>A0ABW2IJ01_9PROT</name>
<feature type="domain" description="AMP-dependent synthetase/ligase" evidence="8">
    <location>
        <begin position="80"/>
        <end position="283"/>
    </location>
</feature>
<dbReference type="RefSeq" id="WP_382166039.1">
    <property type="nucleotide sequence ID" value="NZ_JBHTBR010000002.1"/>
</dbReference>
<evidence type="ECO:0000256" key="6">
    <source>
        <dbReference type="ARBA" id="ARBA00039545"/>
    </source>
</evidence>
<gene>
    <name evidence="11" type="ORF">ACFQS8_04360</name>
</gene>